<dbReference type="InterPro" id="IPR055528">
    <property type="entry name" value="DUF7102"/>
</dbReference>
<evidence type="ECO:0000313" key="5">
    <source>
        <dbReference type="Proteomes" id="UP000076584"/>
    </source>
</evidence>
<sequence length="912" mass="100713">MAVEDPGPAEYALLQSLFVNSETQYPRNPHYIAKLLQSSTLISSPVELADPTDLQSLVIPDPLFSSENDFQGAAADEVLAHFVKVYEEEEVFKLALESTFVDVRFLQAARRLDVPLLKSDPRHDLKALARIIAEAKHHGFFCKPSSLPLEPVDERKDEGLGIPGSAMRFHHQLTRGAEPDELDFSVEDLLYVSESLHDEWTDKDSGNVFEQEIGCTMEVRIMTPPLIAPPLNESDEVDIFVPNTEFCEIDNLSEPQSLLSEDLERVMKNLSNEYDDPRLSDASASDIIGVASDTPSFEAFNPKHQDAGMEIPIFPRSDDTISNSQEEQCFRALIGSVPRFDFRNPSEDQLETPIDEDESSFNEQFGLLIKYKANSMTRRLEQEQVEAVDAVARMQPPLLGFGTSAPDWQGAMQNPSAMFLWITRSHKDEFRSSQWPRNPQEQKDLRWVPFLVPLTKVDVRESVGSSYVLQDVFGARGPGPLPTSADYVRRRCHLKVLSEDSDEELSISCQDHPQELNLRGSGDGVMDLIRKRKMTQVAEGGPKNMESPTIGVKSRRTASNMIAANFLDEGLLLGENDTNAAGRLLSNYMNLRAAKRPKPSTGSFTTAPGTSTATSLCPSTSRRATQNAPKPRTPQLETRIVYANAPYPPVEVLKQAPRIVISVSLPRCIISALQAKIPGIDLVDRDFTSHNTWSWSPGSTNRMENHSPLSYEADIIPSPATGIIITTILKVRQKTLPGSKAQVSQIRQRLTRVAPLYERVIVLVSEGNPTGEQAGPLDGADAEAYASFVAFASSLGSSGCSVRTLYVAGGSQTLANWTCALVATHAKEVSSNVQQIIMSEETEWEVFLRRAGLNMYAAQVTLAVVKGTCLEDGEDRTLVRFLGMSSAERANLLRDFLGGGCNLIERVSARLD</sequence>
<feature type="domain" description="SAM-like" evidence="3">
    <location>
        <begin position="839"/>
        <end position="910"/>
    </location>
</feature>
<dbReference type="Proteomes" id="UP000076584">
    <property type="component" value="Unassembled WGS sequence"/>
</dbReference>
<keyword evidence="5" id="KW-1185">Reference proteome</keyword>
<organism evidence="4 5">
    <name type="scientific">Colletotrichum incanum</name>
    <name type="common">Soybean anthracnose fungus</name>
    <dbReference type="NCBI Taxonomy" id="1573173"/>
    <lineage>
        <taxon>Eukaryota</taxon>
        <taxon>Fungi</taxon>
        <taxon>Dikarya</taxon>
        <taxon>Ascomycota</taxon>
        <taxon>Pezizomycotina</taxon>
        <taxon>Sordariomycetes</taxon>
        <taxon>Hypocreomycetidae</taxon>
        <taxon>Glomerellales</taxon>
        <taxon>Glomerellaceae</taxon>
        <taxon>Colletotrichum</taxon>
        <taxon>Colletotrichum spaethianum species complex</taxon>
    </lineage>
</organism>
<dbReference type="Pfam" id="PF23394">
    <property type="entry name" value="DUF7102"/>
    <property type="match status" value="1"/>
</dbReference>
<feature type="compositionally biased region" description="Polar residues" evidence="1">
    <location>
        <begin position="600"/>
        <end position="628"/>
    </location>
</feature>
<feature type="region of interest" description="Disordered" evidence="1">
    <location>
        <begin position="595"/>
        <end position="632"/>
    </location>
</feature>
<evidence type="ECO:0000259" key="3">
    <source>
        <dbReference type="Pfam" id="PF23395"/>
    </source>
</evidence>
<dbReference type="Pfam" id="PF23395">
    <property type="entry name" value="SAM_6"/>
    <property type="match status" value="1"/>
</dbReference>
<dbReference type="AlphaFoldDB" id="A0A162PPU7"/>
<evidence type="ECO:0000259" key="2">
    <source>
        <dbReference type="Pfam" id="PF23394"/>
    </source>
</evidence>
<evidence type="ECO:0000313" key="4">
    <source>
        <dbReference type="EMBL" id="KZL87427.1"/>
    </source>
</evidence>
<proteinExistence type="predicted"/>
<evidence type="ECO:0000256" key="1">
    <source>
        <dbReference type="SAM" id="MobiDB-lite"/>
    </source>
</evidence>
<dbReference type="EMBL" id="LFIW01000229">
    <property type="protein sequence ID" value="KZL87427.1"/>
    <property type="molecule type" value="Genomic_DNA"/>
</dbReference>
<evidence type="ECO:0008006" key="6">
    <source>
        <dbReference type="Google" id="ProtNLM"/>
    </source>
</evidence>
<gene>
    <name evidence="4" type="ORF">CI238_03919</name>
</gene>
<dbReference type="InterPro" id="IPR057559">
    <property type="entry name" value="SAM_6"/>
</dbReference>
<feature type="domain" description="DUF7102" evidence="2">
    <location>
        <begin position="659"/>
        <end position="828"/>
    </location>
</feature>
<reference evidence="4 5" key="1">
    <citation type="submission" date="2015-06" db="EMBL/GenBank/DDBJ databases">
        <title>Survival trade-offs in plant roots during colonization by closely related pathogenic and mutualistic fungi.</title>
        <authorList>
            <person name="Hacquard S."/>
            <person name="Kracher B."/>
            <person name="Hiruma K."/>
            <person name="Weinman A."/>
            <person name="Muench P."/>
            <person name="Garrido Oter R."/>
            <person name="Ver Loren van Themaat E."/>
            <person name="Dallerey J.-F."/>
            <person name="Damm U."/>
            <person name="Henrissat B."/>
            <person name="Lespinet O."/>
            <person name="Thon M."/>
            <person name="Kemen E."/>
            <person name="McHardy A.C."/>
            <person name="Schulze-Lefert P."/>
            <person name="O'Connell R.J."/>
        </authorList>
    </citation>
    <scope>NUCLEOTIDE SEQUENCE [LARGE SCALE GENOMIC DNA]</scope>
    <source>
        <strain evidence="4 5">MAFF 238704</strain>
    </source>
</reference>
<protein>
    <recommendedName>
        <fullName evidence="6">Nucleoporin nup49</fullName>
    </recommendedName>
</protein>
<comment type="caution">
    <text evidence="4">The sequence shown here is derived from an EMBL/GenBank/DDBJ whole genome shotgun (WGS) entry which is preliminary data.</text>
</comment>
<name>A0A162PPU7_COLIC</name>
<accession>A0A162PPU7</accession>